<reference evidence="1" key="1">
    <citation type="submission" date="2019-08" db="EMBL/GenBank/DDBJ databases">
        <authorList>
            <person name="Kucharzyk K."/>
            <person name="Murdoch R.W."/>
            <person name="Higgins S."/>
            <person name="Loffler F."/>
        </authorList>
    </citation>
    <scope>NUCLEOTIDE SEQUENCE</scope>
</reference>
<organism evidence="1">
    <name type="scientific">bioreactor metagenome</name>
    <dbReference type="NCBI Taxonomy" id="1076179"/>
    <lineage>
        <taxon>unclassified sequences</taxon>
        <taxon>metagenomes</taxon>
        <taxon>ecological metagenomes</taxon>
    </lineage>
</organism>
<dbReference type="AlphaFoldDB" id="A0A645I933"/>
<gene>
    <name evidence="1" type="ORF">SDC9_192391</name>
</gene>
<evidence type="ECO:0000313" key="1">
    <source>
        <dbReference type="EMBL" id="MPN44824.1"/>
    </source>
</evidence>
<sequence length="115" mass="12419">MLERVIRMMFAAELVPIVTAGSTQCIGVLKPDGGNHRSHTANTITNIIPCQKLGKDTPTSESAVATLSKMEYCLVAEMIPQTMPMIQASRMLTPASLKVVGKRVRISSVTDSFVV</sequence>
<comment type="caution">
    <text evidence="1">The sequence shown here is derived from an EMBL/GenBank/DDBJ whole genome shotgun (WGS) entry which is preliminary data.</text>
</comment>
<accession>A0A645I933</accession>
<dbReference type="EMBL" id="VSSQ01104245">
    <property type="protein sequence ID" value="MPN44824.1"/>
    <property type="molecule type" value="Genomic_DNA"/>
</dbReference>
<proteinExistence type="predicted"/>
<name>A0A645I933_9ZZZZ</name>
<protein>
    <submittedName>
        <fullName evidence="1">Uncharacterized protein</fullName>
    </submittedName>
</protein>